<proteinExistence type="predicted"/>
<dbReference type="EMBL" id="FWFX01000004">
    <property type="protein sequence ID" value="SLN34151.1"/>
    <property type="molecule type" value="Genomic_DNA"/>
</dbReference>
<organism evidence="1 2">
    <name type="scientific">Roseovarius albus</name>
    <dbReference type="NCBI Taxonomy" id="1247867"/>
    <lineage>
        <taxon>Bacteria</taxon>
        <taxon>Pseudomonadati</taxon>
        <taxon>Pseudomonadota</taxon>
        <taxon>Alphaproteobacteria</taxon>
        <taxon>Rhodobacterales</taxon>
        <taxon>Roseobacteraceae</taxon>
        <taxon>Roseovarius</taxon>
    </lineage>
</organism>
<gene>
    <name evidence="1" type="ORF">ROA7450_01516</name>
</gene>
<name>A0A1X6YY00_9RHOB</name>
<dbReference type="AlphaFoldDB" id="A0A1X6YY00"/>
<dbReference type="Proteomes" id="UP000193061">
    <property type="component" value="Unassembled WGS sequence"/>
</dbReference>
<evidence type="ECO:0000313" key="2">
    <source>
        <dbReference type="Proteomes" id="UP000193061"/>
    </source>
</evidence>
<protein>
    <submittedName>
        <fullName evidence="1">Uncharacterized protein</fullName>
    </submittedName>
</protein>
<evidence type="ECO:0000313" key="1">
    <source>
        <dbReference type="EMBL" id="SLN34151.1"/>
    </source>
</evidence>
<accession>A0A1X6YY00</accession>
<keyword evidence="2" id="KW-1185">Reference proteome</keyword>
<reference evidence="1 2" key="1">
    <citation type="submission" date="2017-03" db="EMBL/GenBank/DDBJ databases">
        <authorList>
            <person name="Afonso C.L."/>
            <person name="Miller P.J."/>
            <person name="Scott M.A."/>
            <person name="Spackman E."/>
            <person name="Goraichik I."/>
            <person name="Dimitrov K.M."/>
            <person name="Suarez D.L."/>
            <person name="Swayne D.E."/>
        </authorList>
    </citation>
    <scope>NUCLEOTIDE SEQUENCE [LARGE SCALE GENOMIC DNA]</scope>
    <source>
        <strain evidence="1 2">CECT 7450</strain>
    </source>
</reference>
<sequence>MTYRQRTRFEREHRACSKAAFDASCSISQNGLTADLGGSAEFRIYPPISLELTAHSCRSLTGQDAAVAARFAVIRYGCEFRALSNSHIADISYRLSQISNVPVGFDCCR</sequence>